<gene>
    <name evidence="2" type="ORF">CLVI_15600</name>
</gene>
<keyword evidence="3" id="KW-1185">Reference proteome</keyword>
<reference evidence="2 3" key="1">
    <citation type="submission" date="2018-03" db="EMBL/GenBank/DDBJ databases">
        <title>Genome sequence of Clostridium vincentii DSM 10228.</title>
        <authorList>
            <person name="Poehlein A."/>
            <person name="Daniel R."/>
        </authorList>
    </citation>
    <scope>NUCLEOTIDE SEQUENCE [LARGE SCALE GENOMIC DNA]</scope>
    <source>
        <strain evidence="2 3">DSM 10228</strain>
    </source>
</reference>
<evidence type="ECO:0000313" key="3">
    <source>
        <dbReference type="Proteomes" id="UP000239471"/>
    </source>
</evidence>
<sequence length="171" mass="19228">MIYLKVDVSGLPFLLKVVALVRIGNHNLDSSKKVDLEDDIVAEKKIKSIKKRTFLVIIIAMLSGIFLCGYIGKKYIIEPLDELFKSSEEFIAESSSSDGKYDIQAYLVNGGATTDWAVVCYLNIGGSKKKETIYNDYHINKAEISWADKDTVIINGHEIDLPDGKYDWTEK</sequence>
<proteinExistence type="predicted"/>
<evidence type="ECO:0000313" key="2">
    <source>
        <dbReference type="EMBL" id="PRR82750.1"/>
    </source>
</evidence>
<dbReference type="InterPro" id="IPR035406">
    <property type="entry name" value="DUF5412"/>
</dbReference>
<evidence type="ECO:0008006" key="4">
    <source>
        <dbReference type="Google" id="ProtNLM"/>
    </source>
</evidence>
<dbReference type="Pfam" id="PF17428">
    <property type="entry name" value="DUF5412"/>
    <property type="match status" value="1"/>
</dbReference>
<comment type="caution">
    <text evidence="2">The sequence shown here is derived from an EMBL/GenBank/DDBJ whole genome shotgun (WGS) entry which is preliminary data.</text>
</comment>
<evidence type="ECO:0000256" key="1">
    <source>
        <dbReference type="SAM" id="Phobius"/>
    </source>
</evidence>
<dbReference type="EMBL" id="PVXQ01000013">
    <property type="protein sequence ID" value="PRR82750.1"/>
    <property type="molecule type" value="Genomic_DNA"/>
</dbReference>
<organism evidence="2 3">
    <name type="scientific">Clostridium vincentii</name>
    <dbReference type="NCBI Taxonomy" id="52704"/>
    <lineage>
        <taxon>Bacteria</taxon>
        <taxon>Bacillati</taxon>
        <taxon>Bacillota</taxon>
        <taxon>Clostridia</taxon>
        <taxon>Eubacteriales</taxon>
        <taxon>Clostridiaceae</taxon>
        <taxon>Clostridium</taxon>
    </lineage>
</organism>
<keyword evidence="1" id="KW-1133">Transmembrane helix</keyword>
<dbReference type="Proteomes" id="UP000239471">
    <property type="component" value="Unassembled WGS sequence"/>
</dbReference>
<name>A0A2T0BFT6_9CLOT</name>
<protein>
    <recommendedName>
        <fullName evidence="4">DUF5412 domain-containing protein</fullName>
    </recommendedName>
</protein>
<keyword evidence="1" id="KW-0472">Membrane</keyword>
<keyword evidence="1" id="KW-0812">Transmembrane</keyword>
<feature type="transmembrane region" description="Helical" evidence="1">
    <location>
        <begin position="54"/>
        <end position="72"/>
    </location>
</feature>
<accession>A0A2T0BFT6</accession>
<dbReference type="AlphaFoldDB" id="A0A2T0BFT6"/>